<comment type="caution">
    <text evidence="7">The sequence shown here is derived from an EMBL/GenBank/DDBJ whole genome shotgun (WGS) entry which is preliminary data.</text>
</comment>
<evidence type="ECO:0000256" key="1">
    <source>
        <dbReference type="ARBA" id="ARBA00010688"/>
    </source>
</evidence>
<evidence type="ECO:0000256" key="3">
    <source>
        <dbReference type="ARBA" id="ARBA00022741"/>
    </source>
</evidence>
<dbReference type="EC" id="2.7.1.144" evidence="7"/>
<dbReference type="Pfam" id="PF00294">
    <property type="entry name" value="PfkB"/>
    <property type="match status" value="1"/>
</dbReference>
<evidence type="ECO:0000313" key="7">
    <source>
        <dbReference type="EMBL" id="MPM01625.1"/>
    </source>
</evidence>
<protein>
    <submittedName>
        <fullName evidence="7">Tagatose-6-phosphate kinase</fullName>
        <ecNumber evidence="7">2.7.1.144</ecNumber>
    </submittedName>
</protein>
<dbReference type="InterPro" id="IPR017583">
    <property type="entry name" value="Tagatose/fructose_Pkinase"/>
</dbReference>
<dbReference type="InterPro" id="IPR029056">
    <property type="entry name" value="Ribokinase-like"/>
</dbReference>
<organism evidence="7">
    <name type="scientific">bioreactor metagenome</name>
    <dbReference type="NCBI Taxonomy" id="1076179"/>
    <lineage>
        <taxon>unclassified sequences</taxon>
        <taxon>metagenomes</taxon>
        <taxon>ecological metagenomes</taxon>
    </lineage>
</organism>
<dbReference type="PANTHER" id="PTHR46566">
    <property type="entry name" value="1-PHOSPHOFRUCTOKINASE-RELATED"/>
    <property type="match status" value="1"/>
</dbReference>
<comment type="similarity">
    <text evidence="1">Belongs to the carbohydrate kinase PfkB family.</text>
</comment>
<keyword evidence="2 7" id="KW-0808">Transferase</keyword>
<proteinExistence type="inferred from homology"/>
<dbReference type="EMBL" id="VSSQ01000810">
    <property type="protein sequence ID" value="MPM01625.1"/>
    <property type="molecule type" value="Genomic_DNA"/>
</dbReference>
<dbReference type="SUPFAM" id="SSF53613">
    <property type="entry name" value="Ribokinase-like"/>
    <property type="match status" value="1"/>
</dbReference>
<dbReference type="GO" id="GO:0005524">
    <property type="term" value="F:ATP binding"/>
    <property type="evidence" value="ECO:0007669"/>
    <property type="project" value="UniProtKB-KW"/>
</dbReference>
<reference evidence="7" key="1">
    <citation type="submission" date="2019-08" db="EMBL/GenBank/DDBJ databases">
        <authorList>
            <person name="Kucharzyk K."/>
            <person name="Murdoch R.W."/>
            <person name="Higgins S."/>
            <person name="Loffler F."/>
        </authorList>
    </citation>
    <scope>NUCLEOTIDE SEQUENCE</scope>
</reference>
<evidence type="ECO:0000256" key="5">
    <source>
        <dbReference type="ARBA" id="ARBA00022840"/>
    </source>
</evidence>
<keyword evidence="5" id="KW-0067">ATP-binding</keyword>
<dbReference type="PANTHER" id="PTHR46566:SF2">
    <property type="entry name" value="ATP-DEPENDENT 6-PHOSPHOFRUCTOKINASE ISOZYME 2"/>
    <property type="match status" value="1"/>
</dbReference>
<evidence type="ECO:0000256" key="2">
    <source>
        <dbReference type="ARBA" id="ARBA00022679"/>
    </source>
</evidence>
<gene>
    <name evidence="7" type="primary">lacC_3</name>
    <name evidence="7" type="ORF">SDC9_47865</name>
</gene>
<dbReference type="Gene3D" id="3.40.1190.20">
    <property type="match status" value="1"/>
</dbReference>
<dbReference type="AlphaFoldDB" id="A0A644WCR5"/>
<dbReference type="GO" id="GO:0009024">
    <property type="term" value="F:tagatose-6-phosphate kinase activity"/>
    <property type="evidence" value="ECO:0007669"/>
    <property type="project" value="UniProtKB-EC"/>
</dbReference>
<evidence type="ECO:0000256" key="4">
    <source>
        <dbReference type="ARBA" id="ARBA00022777"/>
    </source>
</evidence>
<dbReference type="GO" id="GO:0005975">
    <property type="term" value="P:carbohydrate metabolic process"/>
    <property type="evidence" value="ECO:0007669"/>
    <property type="project" value="InterPro"/>
</dbReference>
<dbReference type="InterPro" id="IPR011611">
    <property type="entry name" value="PfkB_dom"/>
</dbReference>
<feature type="domain" description="Carbohydrate kinase PfkB" evidence="6">
    <location>
        <begin position="24"/>
        <end position="288"/>
    </location>
</feature>
<sequence length="299" mass="32932">MRVLTVCLNPTFQNTLLFSDFKIGEVNRAAEHYLDASGKGMNTARIVSQLGEESMLLTHLGGPRVEEMLSLCKKDKVEILWADSHSEIRTCTTILSDGKATELVEEPYPVDSSTEGPVRKLFSEAIQRSDALIICGTRAPGYSPNLYADFVKEAKERNLFVLLDLKGEDLKRCLPFGVDVIKPNLSEAAQTFLGLTVGEQEETGELEEKIKPILKQIHQEHHTSTVLSRGSQEVWVQSAEFFCVPIEQVKAVNTIGCGDSLGAALTVALYKSTNLQQAVQYATKIATKNAKTVRPGTIF</sequence>
<name>A0A644WCR5_9ZZZZ</name>
<evidence type="ECO:0000259" key="6">
    <source>
        <dbReference type="Pfam" id="PF00294"/>
    </source>
</evidence>
<accession>A0A644WCR5</accession>
<dbReference type="PIRSF" id="PIRSF000535">
    <property type="entry name" value="1PFK/6PFK/LacC"/>
    <property type="match status" value="1"/>
</dbReference>
<keyword evidence="4 7" id="KW-0418">Kinase</keyword>
<keyword evidence="3" id="KW-0547">Nucleotide-binding</keyword>